<dbReference type="PROSITE" id="PS51296">
    <property type="entry name" value="RIESKE"/>
    <property type="match status" value="1"/>
</dbReference>
<sequence length="123" mass="14003">MNVQFVAAVEEIPEGQRKIVQVGKRSVGIFNIRGKYYALLNYCPHYGAELCKGLVSGTTMESHVYEFIYGKDQEIIRCPWHGWEFDIKTGCSLFDEQVKAKRFEVIVQDGQIGLILGAQSKRE</sequence>
<organism evidence="6 7">
    <name type="scientific">Paenibacillus mendelii</name>
    <dbReference type="NCBI Taxonomy" id="206163"/>
    <lineage>
        <taxon>Bacteria</taxon>
        <taxon>Bacillati</taxon>
        <taxon>Bacillota</taxon>
        <taxon>Bacilli</taxon>
        <taxon>Bacillales</taxon>
        <taxon>Paenibacillaceae</taxon>
        <taxon>Paenibacillus</taxon>
    </lineage>
</organism>
<evidence type="ECO:0000313" key="6">
    <source>
        <dbReference type="EMBL" id="MFC0394249.1"/>
    </source>
</evidence>
<name>A0ABV6JED4_9BACL</name>
<feature type="domain" description="Rieske" evidence="5">
    <location>
        <begin position="4"/>
        <end position="114"/>
    </location>
</feature>
<dbReference type="Gene3D" id="2.102.10.10">
    <property type="entry name" value="Rieske [2Fe-2S] iron-sulphur domain"/>
    <property type="match status" value="1"/>
</dbReference>
<dbReference type="EMBL" id="JBHLVF010000041">
    <property type="protein sequence ID" value="MFC0394249.1"/>
    <property type="molecule type" value="Genomic_DNA"/>
</dbReference>
<keyword evidence="7" id="KW-1185">Reference proteome</keyword>
<evidence type="ECO:0000256" key="1">
    <source>
        <dbReference type="ARBA" id="ARBA00022714"/>
    </source>
</evidence>
<dbReference type="CDD" id="cd03467">
    <property type="entry name" value="Rieske"/>
    <property type="match status" value="1"/>
</dbReference>
<keyword evidence="1" id="KW-0001">2Fe-2S</keyword>
<proteinExistence type="predicted"/>
<keyword evidence="4" id="KW-0411">Iron-sulfur</keyword>
<dbReference type="Proteomes" id="UP001589818">
    <property type="component" value="Unassembled WGS sequence"/>
</dbReference>
<dbReference type="PANTHER" id="PTHR21496">
    <property type="entry name" value="FERREDOXIN-RELATED"/>
    <property type="match status" value="1"/>
</dbReference>
<evidence type="ECO:0000259" key="5">
    <source>
        <dbReference type="PROSITE" id="PS51296"/>
    </source>
</evidence>
<accession>A0ABV6JED4</accession>
<reference evidence="6 7" key="1">
    <citation type="submission" date="2024-09" db="EMBL/GenBank/DDBJ databases">
        <authorList>
            <person name="Sun Q."/>
            <person name="Mori K."/>
        </authorList>
    </citation>
    <scope>NUCLEOTIDE SEQUENCE [LARGE SCALE GENOMIC DNA]</scope>
    <source>
        <strain evidence="6 7">CCM 4839</strain>
    </source>
</reference>
<dbReference type="RefSeq" id="WP_256554980.1">
    <property type="nucleotide sequence ID" value="NZ_JANHOF010000001.1"/>
</dbReference>
<evidence type="ECO:0000256" key="2">
    <source>
        <dbReference type="ARBA" id="ARBA00022723"/>
    </source>
</evidence>
<dbReference type="PANTHER" id="PTHR21496:SF23">
    <property type="entry name" value="3-PHENYLPROPIONATE_CINNAMIC ACID DIOXYGENASE FERREDOXIN SUBUNIT"/>
    <property type="match status" value="1"/>
</dbReference>
<comment type="caution">
    <text evidence="6">The sequence shown here is derived from an EMBL/GenBank/DDBJ whole genome shotgun (WGS) entry which is preliminary data.</text>
</comment>
<evidence type="ECO:0000313" key="7">
    <source>
        <dbReference type="Proteomes" id="UP001589818"/>
    </source>
</evidence>
<gene>
    <name evidence="6" type="ORF">ACFFJ8_23140</name>
</gene>
<evidence type="ECO:0000256" key="4">
    <source>
        <dbReference type="ARBA" id="ARBA00023014"/>
    </source>
</evidence>
<dbReference type="InterPro" id="IPR036922">
    <property type="entry name" value="Rieske_2Fe-2S_sf"/>
</dbReference>
<keyword evidence="3" id="KW-0408">Iron</keyword>
<evidence type="ECO:0000256" key="3">
    <source>
        <dbReference type="ARBA" id="ARBA00023004"/>
    </source>
</evidence>
<dbReference type="SUPFAM" id="SSF50022">
    <property type="entry name" value="ISP domain"/>
    <property type="match status" value="1"/>
</dbReference>
<dbReference type="Pfam" id="PF00355">
    <property type="entry name" value="Rieske"/>
    <property type="match status" value="1"/>
</dbReference>
<keyword evidence="2" id="KW-0479">Metal-binding</keyword>
<dbReference type="InterPro" id="IPR017941">
    <property type="entry name" value="Rieske_2Fe-2S"/>
</dbReference>
<protein>
    <submittedName>
        <fullName evidence="6">Rieske (2Fe-2S) protein</fullName>
    </submittedName>
</protein>